<keyword evidence="1" id="KW-0812">Transmembrane</keyword>
<keyword evidence="1" id="KW-0472">Membrane</keyword>
<gene>
    <name evidence="2" type="ORF">H8S01_05985</name>
</gene>
<reference evidence="2 3" key="1">
    <citation type="submission" date="2020-08" db="EMBL/GenBank/DDBJ databases">
        <title>Genome public.</title>
        <authorList>
            <person name="Liu C."/>
            <person name="Sun Q."/>
        </authorList>
    </citation>
    <scope>NUCLEOTIDE SEQUENCE [LARGE SCALE GENOMIC DNA]</scope>
    <source>
        <strain evidence="2 3">NSJ-43</strain>
    </source>
</reference>
<evidence type="ECO:0000313" key="3">
    <source>
        <dbReference type="Proteomes" id="UP000628463"/>
    </source>
</evidence>
<proteinExistence type="predicted"/>
<sequence length="46" mass="5280">MKDIIEVYSDAIISVICAVAVITLFVNIMTEYKDIILAFLNQIIYR</sequence>
<evidence type="ECO:0000256" key="1">
    <source>
        <dbReference type="SAM" id="Phobius"/>
    </source>
</evidence>
<comment type="caution">
    <text evidence="2">The sequence shown here is derived from an EMBL/GenBank/DDBJ whole genome shotgun (WGS) entry which is preliminary data.</text>
</comment>
<keyword evidence="1" id="KW-1133">Transmembrane helix</keyword>
<feature type="transmembrane region" description="Helical" evidence="1">
    <location>
        <begin position="12"/>
        <end position="30"/>
    </location>
</feature>
<dbReference type="RefSeq" id="WP_186836531.1">
    <property type="nucleotide sequence ID" value="NZ_JACOPD010000003.1"/>
</dbReference>
<accession>A0ABR7FZ82</accession>
<dbReference type="EMBL" id="JACOPD010000003">
    <property type="protein sequence ID" value="MBC5680510.1"/>
    <property type="molecule type" value="Genomic_DNA"/>
</dbReference>
<name>A0ABR7FZ82_9FIRM</name>
<organism evidence="2 3">
    <name type="scientific">Lachnospira hominis</name>
    <name type="common">ex Liu et al. 2021</name>
    <dbReference type="NCBI Taxonomy" id="2763051"/>
    <lineage>
        <taxon>Bacteria</taxon>
        <taxon>Bacillati</taxon>
        <taxon>Bacillota</taxon>
        <taxon>Clostridia</taxon>
        <taxon>Lachnospirales</taxon>
        <taxon>Lachnospiraceae</taxon>
        <taxon>Lachnospira</taxon>
    </lineage>
</organism>
<evidence type="ECO:0000313" key="2">
    <source>
        <dbReference type="EMBL" id="MBC5680510.1"/>
    </source>
</evidence>
<dbReference type="Proteomes" id="UP000628463">
    <property type="component" value="Unassembled WGS sequence"/>
</dbReference>
<keyword evidence="3" id="KW-1185">Reference proteome</keyword>
<protein>
    <submittedName>
        <fullName evidence="2">Uncharacterized protein</fullName>
    </submittedName>
</protein>